<dbReference type="InterPro" id="IPR051061">
    <property type="entry name" value="Zinc_finger_trans_reg"/>
</dbReference>
<dbReference type="GO" id="GO:0008270">
    <property type="term" value="F:zinc ion binding"/>
    <property type="evidence" value="ECO:0007669"/>
    <property type="project" value="UniProtKB-KW"/>
</dbReference>
<evidence type="ECO:0000256" key="2">
    <source>
        <dbReference type="ARBA" id="ARBA00022723"/>
    </source>
</evidence>
<dbReference type="GO" id="GO:0000981">
    <property type="term" value="F:DNA-binding transcription factor activity, RNA polymerase II-specific"/>
    <property type="evidence" value="ECO:0007669"/>
    <property type="project" value="UniProtKB-ARBA"/>
</dbReference>
<dbReference type="Pfam" id="PF00096">
    <property type="entry name" value="zf-C2H2"/>
    <property type="match status" value="3"/>
</dbReference>
<dbReference type="InterPro" id="IPR013087">
    <property type="entry name" value="Znf_C2H2_type"/>
</dbReference>
<evidence type="ECO:0000256" key="9">
    <source>
        <dbReference type="PROSITE-ProRule" id="PRU00042"/>
    </source>
</evidence>
<keyword evidence="7" id="KW-0804">Transcription</keyword>
<keyword evidence="6" id="KW-0805">Transcription regulation</keyword>
<dbReference type="PANTHER" id="PTHR46179">
    <property type="entry name" value="ZINC FINGER PROTEIN"/>
    <property type="match status" value="1"/>
</dbReference>
<reference evidence="13" key="1">
    <citation type="submission" date="2023-07" db="EMBL/GenBank/DDBJ databases">
        <title>A draft genome of Kazachstania heterogenica Y-27499.</title>
        <authorList>
            <person name="Donic C."/>
            <person name="Kralova J.S."/>
            <person name="Fidel L."/>
            <person name="Ben-Dor S."/>
            <person name="Jung S."/>
        </authorList>
    </citation>
    <scope>NUCLEOTIDE SEQUENCE [LARGE SCALE GENOMIC DNA]</scope>
    <source>
        <strain evidence="13">Y27499</strain>
    </source>
</reference>
<evidence type="ECO:0000256" key="10">
    <source>
        <dbReference type="SAM" id="MobiDB-lite"/>
    </source>
</evidence>
<evidence type="ECO:0000256" key="6">
    <source>
        <dbReference type="ARBA" id="ARBA00023015"/>
    </source>
</evidence>
<feature type="domain" description="C2H2-type" evidence="11">
    <location>
        <begin position="80"/>
        <end position="107"/>
    </location>
</feature>
<sequence>MTESTELAKPTETKTTVKKFKCSMKGCDKQYTRSTLLKQHVLSHTNERPYVCNVSGCGKSFIRPCHLRVHKWTHSQEKPRKCQICGKGFITNQQLKRHLTSHANKTRRQYEKQMNEKNFEEAEKLLALLNEISLKNPDIAKSNETTNKIPPLNNVPELSTQDQQIYNYLDDNIPQQSNLMPANTALKCPYTSCTLEFQSSHSLADHMLECHVMSPLTGLTPIYPGDEEYDPIYETIFEPEEPVKEYETTKDNNVQSDTVPQLPSPSLSTKTDTPNTVVSLSELLLEKPQYSNSINTVVPANLNSSNDNDINNVVSTKNDSLVNMNNSPAKISADIQTIPERSQYVSLNEVENEFLSWKNSCCKESSCLHLVPFHSAFDLIEHYDHFHSFIPSSLVKYGYMCIYGET</sequence>
<organism evidence="12 13">
    <name type="scientific">Arxiozyma heterogenica</name>
    <dbReference type="NCBI Taxonomy" id="278026"/>
    <lineage>
        <taxon>Eukaryota</taxon>
        <taxon>Fungi</taxon>
        <taxon>Dikarya</taxon>
        <taxon>Ascomycota</taxon>
        <taxon>Saccharomycotina</taxon>
        <taxon>Saccharomycetes</taxon>
        <taxon>Saccharomycetales</taxon>
        <taxon>Saccharomycetaceae</taxon>
        <taxon>Arxiozyma</taxon>
    </lineage>
</organism>
<dbReference type="FunFam" id="3.30.160.60:FF:000446">
    <property type="entry name" value="Zinc finger protein"/>
    <property type="match status" value="1"/>
</dbReference>
<dbReference type="PROSITE" id="PS00028">
    <property type="entry name" value="ZINC_FINGER_C2H2_1"/>
    <property type="match status" value="4"/>
</dbReference>
<dbReference type="SUPFAM" id="SSF57667">
    <property type="entry name" value="beta-beta-alpha zinc fingers"/>
    <property type="match status" value="3"/>
</dbReference>
<feature type="compositionally biased region" description="Polar residues" evidence="10">
    <location>
        <begin position="251"/>
        <end position="273"/>
    </location>
</feature>
<evidence type="ECO:0000256" key="5">
    <source>
        <dbReference type="ARBA" id="ARBA00022833"/>
    </source>
</evidence>
<dbReference type="Gene3D" id="3.30.160.60">
    <property type="entry name" value="Classic Zinc Finger"/>
    <property type="match status" value="3"/>
</dbReference>
<keyword evidence="2" id="KW-0479">Metal-binding</keyword>
<comment type="subcellular location">
    <subcellularLocation>
        <location evidence="1">Nucleus</location>
    </subcellularLocation>
</comment>
<comment type="caution">
    <text evidence="12">The sequence shown here is derived from an EMBL/GenBank/DDBJ whole genome shotgun (WGS) entry which is preliminary data.</text>
</comment>
<proteinExistence type="predicted"/>
<keyword evidence="3" id="KW-0677">Repeat</keyword>
<keyword evidence="8" id="KW-0539">Nucleus</keyword>
<dbReference type="Proteomes" id="UP001306508">
    <property type="component" value="Unassembled WGS sequence"/>
</dbReference>
<dbReference type="PANTHER" id="PTHR46179:SF13">
    <property type="entry name" value="C2H2-TYPE DOMAIN-CONTAINING PROTEIN"/>
    <property type="match status" value="1"/>
</dbReference>
<keyword evidence="5" id="KW-0862">Zinc</keyword>
<feature type="region of interest" description="Disordered" evidence="10">
    <location>
        <begin position="245"/>
        <end position="273"/>
    </location>
</feature>
<evidence type="ECO:0000313" key="13">
    <source>
        <dbReference type="Proteomes" id="UP001306508"/>
    </source>
</evidence>
<evidence type="ECO:0000256" key="8">
    <source>
        <dbReference type="ARBA" id="ARBA00023242"/>
    </source>
</evidence>
<feature type="domain" description="C2H2-type" evidence="11">
    <location>
        <begin position="20"/>
        <end position="49"/>
    </location>
</feature>
<dbReference type="InterPro" id="IPR036236">
    <property type="entry name" value="Znf_C2H2_sf"/>
</dbReference>
<protein>
    <recommendedName>
        <fullName evidence="11">C2H2-type domain-containing protein</fullName>
    </recommendedName>
</protein>
<evidence type="ECO:0000313" key="12">
    <source>
        <dbReference type="EMBL" id="KAK5779811.1"/>
    </source>
</evidence>
<keyword evidence="13" id="KW-1185">Reference proteome</keyword>
<evidence type="ECO:0000259" key="11">
    <source>
        <dbReference type="PROSITE" id="PS50157"/>
    </source>
</evidence>
<dbReference type="FunFam" id="3.30.160.60:FF:000125">
    <property type="entry name" value="Putative zinc finger protein 143"/>
    <property type="match status" value="1"/>
</dbReference>
<dbReference type="GO" id="GO:0005634">
    <property type="term" value="C:nucleus"/>
    <property type="evidence" value="ECO:0007669"/>
    <property type="project" value="UniProtKB-SubCell"/>
</dbReference>
<feature type="domain" description="C2H2-type" evidence="11">
    <location>
        <begin position="50"/>
        <end position="79"/>
    </location>
</feature>
<evidence type="ECO:0000256" key="3">
    <source>
        <dbReference type="ARBA" id="ARBA00022737"/>
    </source>
</evidence>
<dbReference type="EMBL" id="JAWIZZ010000045">
    <property type="protein sequence ID" value="KAK5779811.1"/>
    <property type="molecule type" value="Genomic_DNA"/>
</dbReference>
<dbReference type="PROSITE" id="PS50157">
    <property type="entry name" value="ZINC_FINGER_C2H2_2"/>
    <property type="match status" value="3"/>
</dbReference>
<accession>A0AAN7W2L8</accession>
<evidence type="ECO:0000256" key="1">
    <source>
        <dbReference type="ARBA" id="ARBA00004123"/>
    </source>
</evidence>
<dbReference type="AlphaFoldDB" id="A0AAN7W2L8"/>
<dbReference type="GO" id="GO:0000978">
    <property type="term" value="F:RNA polymerase II cis-regulatory region sequence-specific DNA binding"/>
    <property type="evidence" value="ECO:0007669"/>
    <property type="project" value="UniProtKB-ARBA"/>
</dbReference>
<name>A0AAN7W2L8_9SACH</name>
<evidence type="ECO:0000256" key="7">
    <source>
        <dbReference type="ARBA" id="ARBA00023163"/>
    </source>
</evidence>
<keyword evidence="4 9" id="KW-0863">Zinc-finger</keyword>
<dbReference type="SMART" id="SM00355">
    <property type="entry name" value="ZnF_C2H2"/>
    <property type="match status" value="4"/>
</dbReference>
<gene>
    <name evidence="12" type="ORF">RI543_002347</name>
</gene>
<evidence type="ECO:0000256" key="4">
    <source>
        <dbReference type="ARBA" id="ARBA00022771"/>
    </source>
</evidence>